<sequence>MDLKEELGPDPNGGNCFYRKTCDEPTATCSNPDCPISRFHLACLCLQSVSKIWLCPHCRKLPKFGRGKKGVKKNDVSASFFEEASSIETSTKLRPFSSPESSVDNGSEIVYLGTNEAEQVDKYGILATLTNYDFDVIESPTGWLENTVIQCPFEEN</sequence>
<evidence type="ECO:0000313" key="2">
    <source>
        <dbReference type="Proteomes" id="UP001152795"/>
    </source>
</evidence>
<gene>
    <name evidence="1" type="ORF">PACLA_8A024180</name>
</gene>
<keyword evidence="2" id="KW-1185">Reference proteome</keyword>
<dbReference type="InterPro" id="IPR011011">
    <property type="entry name" value="Znf_FYVE_PHD"/>
</dbReference>
<dbReference type="AlphaFoldDB" id="A0A7D9LFP2"/>
<comment type="caution">
    <text evidence="1">The sequence shown here is derived from an EMBL/GenBank/DDBJ whole genome shotgun (WGS) entry which is preliminary data.</text>
</comment>
<name>A0A7D9LFP2_PARCT</name>
<reference evidence="1" key="1">
    <citation type="submission" date="2020-04" db="EMBL/GenBank/DDBJ databases">
        <authorList>
            <person name="Alioto T."/>
            <person name="Alioto T."/>
            <person name="Gomez Garrido J."/>
        </authorList>
    </citation>
    <scope>NUCLEOTIDE SEQUENCE</scope>
    <source>
        <strain evidence="1">A484AB</strain>
    </source>
</reference>
<evidence type="ECO:0000313" key="1">
    <source>
        <dbReference type="EMBL" id="CAB4031923.1"/>
    </source>
</evidence>
<dbReference type="Gene3D" id="3.30.40.10">
    <property type="entry name" value="Zinc/RING finger domain, C3HC4 (zinc finger)"/>
    <property type="match status" value="1"/>
</dbReference>
<dbReference type="Proteomes" id="UP001152795">
    <property type="component" value="Unassembled WGS sequence"/>
</dbReference>
<dbReference type="EMBL" id="CACRXK020017990">
    <property type="protein sequence ID" value="CAB4031923.1"/>
    <property type="molecule type" value="Genomic_DNA"/>
</dbReference>
<accession>A0A7D9LFP2</accession>
<proteinExistence type="predicted"/>
<organism evidence="1 2">
    <name type="scientific">Paramuricea clavata</name>
    <name type="common">Red gorgonian</name>
    <name type="synonym">Violescent sea-whip</name>
    <dbReference type="NCBI Taxonomy" id="317549"/>
    <lineage>
        <taxon>Eukaryota</taxon>
        <taxon>Metazoa</taxon>
        <taxon>Cnidaria</taxon>
        <taxon>Anthozoa</taxon>
        <taxon>Octocorallia</taxon>
        <taxon>Malacalcyonacea</taxon>
        <taxon>Plexauridae</taxon>
        <taxon>Paramuricea</taxon>
    </lineage>
</organism>
<dbReference type="SUPFAM" id="SSF57903">
    <property type="entry name" value="FYVE/PHD zinc finger"/>
    <property type="match status" value="1"/>
</dbReference>
<protein>
    <submittedName>
        <fullName evidence="1">Uncharacterized protein</fullName>
    </submittedName>
</protein>
<dbReference type="InterPro" id="IPR013083">
    <property type="entry name" value="Znf_RING/FYVE/PHD"/>
</dbReference>